<dbReference type="Pfam" id="PF13589">
    <property type="entry name" value="HATPase_c_3"/>
    <property type="match status" value="1"/>
</dbReference>
<evidence type="ECO:0000256" key="1">
    <source>
        <dbReference type="SAM" id="MobiDB-lite"/>
    </source>
</evidence>
<accession>A0A2N6LKA6</accession>
<feature type="compositionally biased region" description="Polar residues" evidence="1">
    <location>
        <begin position="446"/>
        <end position="458"/>
    </location>
</feature>
<comment type="caution">
    <text evidence="2">The sequence shown here is derived from an EMBL/GenBank/DDBJ whole genome shotgun (WGS) entry which is preliminary data.</text>
</comment>
<dbReference type="EMBL" id="NMQE01000168">
    <property type="protein sequence ID" value="PMB25174.1"/>
    <property type="molecule type" value="Genomic_DNA"/>
</dbReference>
<evidence type="ECO:0000313" key="2">
    <source>
        <dbReference type="EMBL" id="PMB25174.1"/>
    </source>
</evidence>
<feature type="region of interest" description="Disordered" evidence="1">
    <location>
        <begin position="426"/>
        <end position="469"/>
    </location>
</feature>
<keyword evidence="2" id="KW-0547">Nucleotide-binding</keyword>
<proteinExistence type="predicted"/>
<dbReference type="AlphaFoldDB" id="A0A2N6LKA6"/>
<sequence length="608" mass="69015">MNNTHDIVPTHLAVQAMRDNGYKNAAYAIAELMDNAIQAGASQVELLCGERKQLVEGRRRSRIEQIAVLDNGCGMDAKVLRLALQFGNGTYLDEDKHTGIGRFGMGLPSSSISQCQRVDVWSWQNGIENALHTYLDLDEIKNRQMTEVPEATMQPIPMLWRNIGQKFGESGTLVVWSKIDRCIWRTGKAIIDNSEFVIGRMYRKFLNNSQVKIRMVAFDLDALYDIIIEKYALPNDPGYLMEKTSCPKPFDHQAMFRPWEGDTSYEATYKINFKDKEHDVKVRFSYAKEEARQAEPGKNPGSLPHGQHAAKNVGVSVVRAGRELELDQNLVNNYDPTERWWGIEVEFPPSLDDIFGVTNNKQSARNFGEILQLDIESLLEAGKTVAQLKEELLQDEDPKLPLLELAHKISSQLSLIRRLIKAQTKGTRTTEKRYGHDPYKPEKVATTVTQERQSQGYKGQSDADEQLPKEERKQVIKETLKEEGVTEAQAELLAATTVDDGLKYTFAQAPIDTPEFFTVQSRGGVIIVTLNTNHPAYQNLVEILEEDVDKADIDTLRSRLVNSLDGLKLLLMAWARYEDELDGKRKENAIDTRIDWGRVARRFLENEL</sequence>
<dbReference type="RefSeq" id="WP_102180884.1">
    <property type="nucleotide sequence ID" value="NZ_NMQE01000168.1"/>
</dbReference>
<organism evidence="2 3">
    <name type="scientific">Fischerella thermalis CCMEE 5318</name>
    <dbReference type="NCBI Taxonomy" id="2019666"/>
    <lineage>
        <taxon>Bacteria</taxon>
        <taxon>Bacillati</taxon>
        <taxon>Cyanobacteriota</taxon>
        <taxon>Cyanophyceae</taxon>
        <taxon>Nostocales</taxon>
        <taxon>Hapalosiphonaceae</taxon>
        <taxon>Fischerella</taxon>
    </lineage>
</organism>
<name>A0A2N6LKA6_9CYAN</name>
<dbReference type="InterPro" id="IPR036890">
    <property type="entry name" value="HATPase_C_sf"/>
</dbReference>
<dbReference type="SUPFAM" id="SSF55874">
    <property type="entry name" value="ATPase domain of HSP90 chaperone/DNA topoisomerase II/histidine kinase"/>
    <property type="match status" value="1"/>
</dbReference>
<gene>
    <name evidence="2" type="ORF">CEN46_06290</name>
</gene>
<evidence type="ECO:0000313" key="3">
    <source>
        <dbReference type="Proteomes" id="UP000235081"/>
    </source>
</evidence>
<feature type="compositionally biased region" description="Basic and acidic residues" evidence="1">
    <location>
        <begin position="428"/>
        <end position="443"/>
    </location>
</feature>
<dbReference type="Gene3D" id="3.30.565.10">
    <property type="entry name" value="Histidine kinase-like ATPase, C-terminal domain"/>
    <property type="match status" value="1"/>
</dbReference>
<reference evidence="2 3" key="1">
    <citation type="submission" date="2017-07" db="EMBL/GenBank/DDBJ databases">
        <title>Genomes of Fischerella (Mastigocladus) sp. strains.</title>
        <authorList>
            <person name="Miller S.R."/>
        </authorList>
    </citation>
    <scope>NUCLEOTIDE SEQUENCE [LARGE SCALE GENOMIC DNA]</scope>
    <source>
        <strain evidence="2 3">CCMEE 5318</strain>
    </source>
</reference>
<dbReference type="Proteomes" id="UP000235081">
    <property type="component" value="Unassembled WGS sequence"/>
</dbReference>
<protein>
    <submittedName>
        <fullName evidence="2">ATP-binding protein</fullName>
    </submittedName>
</protein>
<keyword evidence="2" id="KW-0067">ATP-binding</keyword>
<dbReference type="GO" id="GO:0005524">
    <property type="term" value="F:ATP binding"/>
    <property type="evidence" value="ECO:0007669"/>
    <property type="project" value="UniProtKB-KW"/>
</dbReference>